<dbReference type="EMBL" id="BAAAQK010000027">
    <property type="protein sequence ID" value="GAA1874192.1"/>
    <property type="molecule type" value="Genomic_DNA"/>
</dbReference>
<keyword evidence="4" id="KW-1185">Reference proteome</keyword>
<dbReference type="InterPro" id="IPR057666">
    <property type="entry name" value="DrpA_SLOG"/>
</dbReference>
<evidence type="ECO:0000313" key="3">
    <source>
        <dbReference type="EMBL" id="GAA1874192.1"/>
    </source>
</evidence>
<dbReference type="Proteomes" id="UP001500449">
    <property type="component" value="Unassembled WGS sequence"/>
</dbReference>
<dbReference type="NCBIfam" id="TIGR00732">
    <property type="entry name" value="dprA"/>
    <property type="match status" value="1"/>
</dbReference>
<feature type="domain" description="Smf/DprA SLOG" evidence="2">
    <location>
        <begin position="78"/>
        <end position="294"/>
    </location>
</feature>
<accession>A0ABN2NPF0</accession>
<evidence type="ECO:0000259" key="2">
    <source>
        <dbReference type="Pfam" id="PF02481"/>
    </source>
</evidence>
<proteinExistence type="inferred from homology"/>
<dbReference type="Gene3D" id="3.40.50.450">
    <property type="match status" value="1"/>
</dbReference>
<comment type="caution">
    <text evidence="3">The sequence shown here is derived from an EMBL/GenBank/DDBJ whole genome shotgun (WGS) entry which is preliminary data.</text>
</comment>
<protein>
    <submittedName>
        <fullName evidence="3">DNA-processing protein DprA</fullName>
    </submittedName>
</protein>
<reference evidence="3 4" key="1">
    <citation type="journal article" date="2019" name="Int. J. Syst. Evol. Microbiol.">
        <title>The Global Catalogue of Microorganisms (GCM) 10K type strain sequencing project: providing services to taxonomists for standard genome sequencing and annotation.</title>
        <authorList>
            <consortium name="The Broad Institute Genomics Platform"/>
            <consortium name="The Broad Institute Genome Sequencing Center for Infectious Disease"/>
            <person name="Wu L."/>
            <person name="Ma J."/>
        </authorList>
    </citation>
    <scope>NUCLEOTIDE SEQUENCE [LARGE SCALE GENOMIC DNA]</scope>
    <source>
        <strain evidence="3 4">JCM 16009</strain>
    </source>
</reference>
<gene>
    <name evidence="3" type="primary">dprA</name>
    <name evidence="3" type="ORF">GCM10009836_64090</name>
</gene>
<name>A0ABN2NPF0_9PSEU</name>
<organism evidence="3 4">
    <name type="scientific">Pseudonocardia ailaonensis</name>
    <dbReference type="NCBI Taxonomy" id="367279"/>
    <lineage>
        <taxon>Bacteria</taxon>
        <taxon>Bacillati</taxon>
        <taxon>Actinomycetota</taxon>
        <taxon>Actinomycetes</taxon>
        <taxon>Pseudonocardiales</taxon>
        <taxon>Pseudonocardiaceae</taxon>
        <taxon>Pseudonocardia</taxon>
    </lineage>
</organism>
<sequence>MAVDEEILRARAYLLRVAEPPAPQTGRFVDRVGAVAAAEAIRRGDVSREVAKETSARRKNDHAEADLAAAAAAGARLLVPEDPSWPHWPFACFALAASDELVSPLGLWVRGPGSLAELTERAVAVVGARNATGYGMHVASDLGRALASAGQTVVSGAAIGIDGAAHRGALSVGGPTIAVLACGPDRVYPASHSAMIERIAATGLVVSEYPPGAVPARHRFLVRNRLIAALAAGTVVVEAALRSGAQRTASDARALGTVLMAVPGPVTSAASAGCHELLRRDALLVSSAAEVTEATGRLGIDLAAPLPRPERPTDGLDEQQRLVHDALPPRAARDVGWLAVESGLGTDAVRAALVELERRSLALHQEGRWQRVTEPPSD</sequence>
<dbReference type="PANTHER" id="PTHR43022">
    <property type="entry name" value="PROTEIN SMF"/>
    <property type="match status" value="1"/>
</dbReference>
<comment type="similarity">
    <text evidence="1">Belongs to the DprA/Smf family.</text>
</comment>
<dbReference type="PANTHER" id="PTHR43022:SF1">
    <property type="entry name" value="PROTEIN SMF"/>
    <property type="match status" value="1"/>
</dbReference>
<dbReference type="Pfam" id="PF02481">
    <property type="entry name" value="DNA_processg_A"/>
    <property type="match status" value="1"/>
</dbReference>
<dbReference type="InterPro" id="IPR003488">
    <property type="entry name" value="DprA"/>
</dbReference>
<evidence type="ECO:0000256" key="1">
    <source>
        <dbReference type="ARBA" id="ARBA00006525"/>
    </source>
</evidence>
<dbReference type="SUPFAM" id="SSF102405">
    <property type="entry name" value="MCP/YpsA-like"/>
    <property type="match status" value="1"/>
</dbReference>
<evidence type="ECO:0000313" key="4">
    <source>
        <dbReference type="Proteomes" id="UP001500449"/>
    </source>
</evidence>